<feature type="transmembrane region" description="Helical" evidence="10">
    <location>
        <begin position="972"/>
        <end position="991"/>
    </location>
</feature>
<evidence type="ECO:0000313" key="13">
    <source>
        <dbReference type="EMBL" id="GJJ72946.1"/>
    </source>
</evidence>
<evidence type="ECO:0000259" key="12">
    <source>
        <dbReference type="PROSITE" id="PS50929"/>
    </source>
</evidence>
<dbReference type="Gene3D" id="3.40.50.300">
    <property type="entry name" value="P-loop containing nucleotide triphosphate hydrolases"/>
    <property type="match status" value="2"/>
</dbReference>
<dbReference type="InterPro" id="IPR044746">
    <property type="entry name" value="ABCC_6TM_D1"/>
</dbReference>
<keyword evidence="7 10" id="KW-1133">Transmembrane helix</keyword>
<keyword evidence="6" id="KW-0067">ATP-binding</keyword>
<evidence type="ECO:0000256" key="9">
    <source>
        <dbReference type="SAM" id="MobiDB-lite"/>
    </source>
</evidence>
<dbReference type="GO" id="GO:0016887">
    <property type="term" value="F:ATP hydrolysis activity"/>
    <property type="evidence" value="ECO:0007669"/>
    <property type="project" value="InterPro"/>
</dbReference>
<feature type="transmembrane region" description="Helical" evidence="10">
    <location>
        <begin position="137"/>
        <end position="158"/>
    </location>
</feature>
<dbReference type="Proteomes" id="UP000827284">
    <property type="component" value="Unassembled WGS sequence"/>
</dbReference>
<gene>
    <name evidence="13" type="ORF">EMPS_05304</name>
</gene>
<protein>
    <submittedName>
        <fullName evidence="13">Uncharacterized protein</fullName>
    </submittedName>
</protein>
<feature type="domain" description="ABC transporter" evidence="11">
    <location>
        <begin position="1150"/>
        <end position="1416"/>
    </location>
</feature>
<dbReference type="OrthoDB" id="6500128at2759"/>
<keyword evidence="3 10" id="KW-0812">Transmembrane</keyword>
<sequence length="1421" mass="157533">MDPFRYLLTFTGSIAAAFFVEAFPRGNTRVQRESREKENLTPYDQANLCSRLTFHYTQPIMSLGATRTLTAADIDEKIMEEIKGRPNYDCVSARWDKKVARYQRLLAQGKLKKSQLAGPSLLLTILGAYRGQIVGTMIIRVLSFAMMYIPIYLFEFMLQYFTDYGEALKNGTPPPAMAYGMLIATGIFFGNVFSALFLSVSSQECNIMALAARNALQGMIYRKALRLSPDARKKSTLGEITSHMAVDSEVWMVSQNFLPLVITIPFEILVGVVLLYRLLGWSLVAGLGTFVLITPVQTRLAKFMMSYQNNKLKAMDARLRMVTEILANIKIVKLYSWESAFLRRINVLRSNELAAQKALSTIRSVLTIVFSSVNLFIVLATFTVYSNWGGPGFTPAKMTPEVIFVGIAIFTMISRPMGLVPLATSHLMTLRNANKRIQKFLLLEDIDSSLVKRHPRVTTASDLPPSPKKHSLFSSPLGKSHRQQASAAAIKIENACFSWEKELTPIEVSATRSSKTQAQGERQPLLASTSSSTPSTPSRQILSNISLQVLDGSLTTVVGRVGAGKSSLLSAIIGEMYMQPGGQVEIWGDVAYVPQQAWILNASLKNNVLLGKPFNEERYDRVLFASGLQPDIEMLPNGDETEIGERGINLSGGQKQRVSLARAAYQDADVYLLDDPLSAVDAHVDQHLWKNLIGPEGLLKDKTRLLVTHGIHHLNNVDSIVVVKEGRVTEMGDYQELMHARNAFYQLITEYSVQEKKSKGKHPKDDSQVTLADKAAPPIKTAKAAAAADPGTLTPTKKNTDGGLIKAEKMHEGKVTWKVYVDYARAISYHKALFCLFMYGFGQACQISTNFWLRYWVTADEREDTRSIAFFLGGYALLVSGYLFVDVLVSYVANVICGIQGAKVIYDGLQSRVLRMPMSFFDTTPMGRIVNLFSSDIAAVDSSIPENLPALLSFTSTVFGILLVVAYSTPLFLLSVPPLGYIFFLIQDYYIRSSGALKRLQAVSKSPLYQHFSESLAGVSTIRATQGLPTQFLIESERRADLYSFRTYMFNMTNRWLTIRIQSLCSGVVFVTAALAVLNADRLDPSLVGMALAYALNLTMVISILVRTMSEVQNQFVSLERIQEYSTLPVEAPLETGVILPEQWPAQGRIAFKGFSARYRQGLDLCIQDVNLTIEPQEKVGVVGRTGAGKSSLTLALFRIIEAADSYWARASDPMNANGQLLEQSLLSDAVHRATDGGSIEIDGVDISTLGLKVLRSHLAIIPQDPTLFAGSVRDNLDPFHEHEDVDLWEALERAHLKDHISTLQGGLSFEVAQNGENFSVGQKSLICLARALLRKSKILVLDEATAAVDVETDDLIQKTIRSEFKDRTVITIAHRIKTVMDSDKILVLDQGRVQEFEAPKDLLKNRHSLFYSLAHQAGEI</sequence>
<dbReference type="InterPro" id="IPR044726">
    <property type="entry name" value="ABCC_6TM_D2"/>
</dbReference>
<feature type="region of interest" description="Disordered" evidence="9">
    <location>
        <begin position="457"/>
        <end position="479"/>
    </location>
</feature>
<feature type="transmembrane region" description="Helical" evidence="10">
    <location>
        <begin position="365"/>
        <end position="385"/>
    </location>
</feature>
<feature type="domain" description="ABC transmembrane type-1" evidence="12">
    <location>
        <begin position="833"/>
        <end position="1114"/>
    </location>
</feature>
<dbReference type="InterPro" id="IPR011527">
    <property type="entry name" value="ABC1_TM_dom"/>
</dbReference>
<dbReference type="PANTHER" id="PTHR24223">
    <property type="entry name" value="ATP-BINDING CASSETTE SUB-FAMILY C"/>
    <property type="match status" value="1"/>
</dbReference>
<keyword evidence="8 10" id="KW-0472">Membrane</keyword>
<evidence type="ECO:0000256" key="6">
    <source>
        <dbReference type="ARBA" id="ARBA00022840"/>
    </source>
</evidence>
<dbReference type="Gene3D" id="1.20.1560.10">
    <property type="entry name" value="ABC transporter type 1, transmembrane domain"/>
    <property type="match status" value="2"/>
</dbReference>
<accession>A0A9P3HAC8</accession>
<dbReference type="EMBL" id="BQFW01000007">
    <property type="protein sequence ID" value="GJJ72946.1"/>
    <property type="molecule type" value="Genomic_DNA"/>
</dbReference>
<dbReference type="PANTHER" id="PTHR24223:SF443">
    <property type="entry name" value="MULTIDRUG-RESISTANCE LIKE PROTEIN 1, ISOFORM I"/>
    <property type="match status" value="1"/>
</dbReference>
<dbReference type="InterPro" id="IPR027417">
    <property type="entry name" value="P-loop_NTPase"/>
</dbReference>
<reference evidence="13" key="1">
    <citation type="submission" date="2021-11" db="EMBL/GenBank/DDBJ databases">
        <authorList>
            <person name="Herlambang A."/>
            <person name="Guo Y."/>
            <person name="Takashima Y."/>
            <person name="Nishizawa T."/>
        </authorList>
    </citation>
    <scope>NUCLEOTIDE SEQUENCE</scope>
    <source>
        <strain evidence="13">E1425</strain>
    </source>
</reference>
<dbReference type="Pfam" id="PF00005">
    <property type="entry name" value="ABC_tran"/>
    <property type="match status" value="2"/>
</dbReference>
<evidence type="ECO:0000256" key="4">
    <source>
        <dbReference type="ARBA" id="ARBA00022737"/>
    </source>
</evidence>
<comment type="subcellular location">
    <subcellularLocation>
        <location evidence="1">Vacuole membrane</location>
        <topology evidence="1">Multi-pass membrane protein</topology>
    </subcellularLocation>
</comment>
<feature type="transmembrane region" description="Helical" evidence="10">
    <location>
        <begin position="1086"/>
        <end position="1106"/>
    </location>
</feature>
<feature type="region of interest" description="Disordered" evidence="9">
    <location>
        <begin position="510"/>
        <end position="538"/>
    </location>
</feature>
<dbReference type="PROSITE" id="PS50929">
    <property type="entry name" value="ABC_TM1F"/>
    <property type="match status" value="2"/>
</dbReference>
<dbReference type="InterPro" id="IPR003439">
    <property type="entry name" value="ABC_transporter-like_ATP-bd"/>
</dbReference>
<feature type="transmembrane region" description="Helical" evidence="10">
    <location>
        <begin position="6"/>
        <end position="23"/>
    </location>
</feature>
<feature type="transmembrane region" description="Helical" evidence="10">
    <location>
        <begin position="1059"/>
        <end position="1080"/>
    </location>
</feature>
<proteinExistence type="predicted"/>
<dbReference type="FunFam" id="3.40.50.300:FF:000163">
    <property type="entry name" value="Multidrug resistance-associated protein member 4"/>
    <property type="match status" value="1"/>
</dbReference>
<reference evidence="13" key="2">
    <citation type="journal article" date="2022" name="Microbiol. Resour. Announc.">
        <title>Whole-Genome Sequence of Entomortierella parvispora E1425, a Mucoromycotan Fungus Associated with Burkholderiaceae-Related Endosymbiotic Bacteria.</title>
        <authorList>
            <person name="Herlambang A."/>
            <person name="Guo Y."/>
            <person name="Takashima Y."/>
            <person name="Narisawa K."/>
            <person name="Ohta H."/>
            <person name="Nishizawa T."/>
        </authorList>
    </citation>
    <scope>NUCLEOTIDE SEQUENCE</scope>
    <source>
        <strain evidence="13">E1425</strain>
    </source>
</reference>
<feature type="transmembrane region" description="Helical" evidence="10">
    <location>
        <begin position="282"/>
        <end position="301"/>
    </location>
</feature>
<dbReference type="PROSITE" id="PS00211">
    <property type="entry name" value="ABC_TRANSPORTER_1"/>
    <property type="match status" value="2"/>
</dbReference>
<feature type="transmembrane region" description="Helical" evidence="10">
    <location>
        <begin position="868"/>
        <end position="885"/>
    </location>
</feature>
<dbReference type="InterPro" id="IPR017871">
    <property type="entry name" value="ABC_transporter-like_CS"/>
</dbReference>
<keyword evidence="14" id="KW-1185">Reference proteome</keyword>
<comment type="caution">
    <text evidence="13">The sequence shown here is derived from an EMBL/GenBank/DDBJ whole genome shotgun (WGS) entry which is preliminary data.</text>
</comment>
<dbReference type="SMART" id="SM00382">
    <property type="entry name" value="AAA"/>
    <property type="match status" value="2"/>
</dbReference>
<feature type="compositionally biased region" description="Polar residues" evidence="9">
    <location>
        <begin position="510"/>
        <end position="520"/>
    </location>
</feature>
<dbReference type="FunFam" id="1.20.1560.10:FF:000010">
    <property type="entry name" value="Multidrug resistance-associated ABC transporter"/>
    <property type="match status" value="1"/>
</dbReference>
<keyword evidence="4" id="KW-0677">Repeat</keyword>
<dbReference type="SUPFAM" id="SSF90123">
    <property type="entry name" value="ABC transporter transmembrane region"/>
    <property type="match status" value="2"/>
</dbReference>
<feature type="domain" description="ABC transmembrane type-1" evidence="12">
    <location>
        <begin position="134"/>
        <end position="429"/>
    </location>
</feature>
<dbReference type="CDD" id="cd03244">
    <property type="entry name" value="ABCC_MRP_domain2"/>
    <property type="match status" value="1"/>
</dbReference>
<keyword evidence="2" id="KW-0813">Transport</keyword>
<dbReference type="PROSITE" id="PS50893">
    <property type="entry name" value="ABC_TRANSPORTER_2"/>
    <property type="match status" value="2"/>
</dbReference>
<dbReference type="GO" id="GO:0005524">
    <property type="term" value="F:ATP binding"/>
    <property type="evidence" value="ECO:0007669"/>
    <property type="project" value="UniProtKB-KW"/>
</dbReference>
<dbReference type="CDD" id="cd03250">
    <property type="entry name" value="ABCC_MRP_domain1"/>
    <property type="match status" value="1"/>
</dbReference>
<evidence type="ECO:0000256" key="2">
    <source>
        <dbReference type="ARBA" id="ARBA00022448"/>
    </source>
</evidence>
<dbReference type="InterPro" id="IPR036640">
    <property type="entry name" value="ABC1_TM_sf"/>
</dbReference>
<evidence type="ECO:0000256" key="1">
    <source>
        <dbReference type="ARBA" id="ARBA00004128"/>
    </source>
</evidence>
<dbReference type="GO" id="GO:0000329">
    <property type="term" value="C:fungal-type vacuole membrane"/>
    <property type="evidence" value="ECO:0007669"/>
    <property type="project" value="UniProtKB-ARBA"/>
</dbReference>
<evidence type="ECO:0000259" key="11">
    <source>
        <dbReference type="PROSITE" id="PS50893"/>
    </source>
</evidence>
<evidence type="ECO:0000256" key="7">
    <source>
        <dbReference type="ARBA" id="ARBA00022989"/>
    </source>
</evidence>
<dbReference type="FunFam" id="3.40.50.300:FF:000997">
    <property type="entry name" value="Multidrug resistance-associated protein 1"/>
    <property type="match status" value="1"/>
</dbReference>
<evidence type="ECO:0000256" key="10">
    <source>
        <dbReference type="SAM" id="Phobius"/>
    </source>
</evidence>
<feature type="transmembrane region" description="Helical" evidence="10">
    <location>
        <begin position="257"/>
        <end position="276"/>
    </location>
</feature>
<dbReference type="InterPro" id="IPR050173">
    <property type="entry name" value="ABC_transporter_C-like"/>
</dbReference>
<evidence type="ECO:0000256" key="8">
    <source>
        <dbReference type="ARBA" id="ARBA00023136"/>
    </source>
</evidence>
<dbReference type="SUPFAM" id="SSF52540">
    <property type="entry name" value="P-loop containing nucleoside triphosphate hydrolases"/>
    <property type="match status" value="2"/>
</dbReference>
<dbReference type="CDD" id="cd18580">
    <property type="entry name" value="ABC_6TM_ABCC_D2"/>
    <property type="match status" value="1"/>
</dbReference>
<name>A0A9P3HAC8_9FUNG</name>
<feature type="domain" description="ABC transporter" evidence="11">
    <location>
        <begin position="527"/>
        <end position="750"/>
    </location>
</feature>
<feature type="compositionally biased region" description="Low complexity" evidence="9">
    <location>
        <begin position="528"/>
        <end position="538"/>
    </location>
</feature>
<feature type="transmembrane region" description="Helical" evidence="10">
    <location>
        <begin position="178"/>
        <end position="198"/>
    </location>
</feature>
<dbReference type="InterPro" id="IPR003593">
    <property type="entry name" value="AAA+_ATPase"/>
</dbReference>
<dbReference type="Pfam" id="PF00664">
    <property type="entry name" value="ABC_membrane"/>
    <property type="match status" value="2"/>
</dbReference>
<keyword evidence="5" id="KW-0547">Nucleotide-binding</keyword>
<feature type="transmembrane region" description="Helical" evidence="10">
    <location>
        <begin position="405"/>
        <end position="430"/>
    </location>
</feature>
<evidence type="ECO:0000256" key="3">
    <source>
        <dbReference type="ARBA" id="ARBA00022692"/>
    </source>
</evidence>
<organism evidence="13 14">
    <name type="scientific">Entomortierella parvispora</name>
    <dbReference type="NCBI Taxonomy" id="205924"/>
    <lineage>
        <taxon>Eukaryota</taxon>
        <taxon>Fungi</taxon>
        <taxon>Fungi incertae sedis</taxon>
        <taxon>Mucoromycota</taxon>
        <taxon>Mortierellomycotina</taxon>
        <taxon>Mortierellomycetes</taxon>
        <taxon>Mortierellales</taxon>
        <taxon>Mortierellaceae</taxon>
        <taxon>Entomortierella</taxon>
    </lineage>
</organism>
<dbReference type="GO" id="GO:0140359">
    <property type="term" value="F:ABC-type transporter activity"/>
    <property type="evidence" value="ECO:0007669"/>
    <property type="project" value="InterPro"/>
</dbReference>
<evidence type="ECO:0000256" key="5">
    <source>
        <dbReference type="ARBA" id="ARBA00022741"/>
    </source>
</evidence>
<evidence type="ECO:0000313" key="14">
    <source>
        <dbReference type="Proteomes" id="UP000827284"/>
    </source>
</evidence>
<dbReference type="CDD" id="cd18579">
    <property type="entry name" value="ABC_6TM_ABCC_D1"/>
    <property type="match status" value="1"/>
</dbReference>